<sequence>MKKYISTLLLLCLLLPSAGTYLWLSLHKITLKKELKHNLIAGIDKEELVLLKFSKAEIDEKLRWEHSKEFEYKGQMYDVVETKKTIDSISYWCWWDYEETKLNRKLNKILLGVLDDDSQTKEQHKRLTKFYRSLFFNERPTIHFYTSEIENIQEIGFFYSIDYQSISLPPPDMPPRIG</sequence>
<dbReference type="EMBL" id="QEHR01000001">
    <property type="protein sequence ID" value="PVW17150.1"/>
    <property type="molecule type" value="Genomic_DNA"/>
</dbReference>
<protein>
    <submittedName>
        <fullName evidence="1">Uncharacterized protein</fullName>
    </submittedName>
</protein>
<dbReference type="OrthoDB" id="680635at2"/>
<reference evidence="1 2" key="1">
    <citation type="submission" date="2018-04" db="EMBL/GenBank/DDBJ databases">
        <title>Marixanthomonas spongiae HN-E44 sp. nov., isolated from a marine sponge.</title>
        <authorList>
            <person name="Luo L."/>
            <person name="Zhuang L."/>
        </authorList>
    </citation>
    <scope>NUCLEOTIDE SEQUENCE [LARGE SCALE GENOMIC DNA]</scope>
    <source>
        <strain evidence="1 2">HN-E44</strain>
    </source>
</reference>
<keyword evidence="2" id="KW-1185">Reference proteome</keyword>
<proteinExistence type="predicted"/>
<comment type="caution">
    <text evidence="1">The sequence shown here is derived from an EMBL/GenBank/DDBJ whole genome shotgun (WGS) entry which is preliminary data.</text>
</comment>
<name>A0A2U0I7W8_9FLAO</name>
<dbReference type="RefSeq" id="WP_116692895.1">
    <property type="nucleotide sequence ID" value="NZ_QEHR01000001.1"/>
</dbReference>
<evidence type="ECO:0000313" key="1">
    <source>
        <dbReference type="EMBL" id="PVW17150.1"/>
    </source>
</evidence>
<accession>A0A2U0I7W8</accession>
<gene>
    <name evidence="1" type="ORF">DDV96_01125</name>
</gene>
<dbReference type="Proteomes" id="UP000245962">
    <property type="component" value="Unassembled WGS sequence"/>
</dbReference>
<organism evidence="1 2">
    <name type="scientific">Marixanthomonas spongiae</name>
    <dbReference type="NCBI Taxonomy" id="2174845"/>
    <lineage>
        <taxon>Bacteria</taxon>
        <taxon>Pseudomonadati</taxon>
        <taxon>Bacteroidota</taxon>
        <taxon>Flavobacteriia</taxon>
        <taxon>Flavobacteriales</taxon>
        <taxon>Flavobacteriaceae</taxon>
        <taxon>Marixanthomonas</taxon>
    </lineage>
</organism>
<evidence type="ECO:0000313" key="2">
    <source>
        <dbReference type="Proteomes" id="UP000245962"/>
    </source>
</evidence>
<dbReference type="AlphaFoldDB" id="A0A2U0I7W8"/>